<dbReference type="InterPro" id="IPR001506">
    <property type="entry name" value="Peptidase_M12A"/>
</dbReference>
<evidence type="ECO:0000256" key="1">
    <source>
        <dbReference type="PROSITE-ProRule" id="PRU01211"/>
    </source>
</evidence>
<dbReference type="InterPro" id="IPR000742">
    <property type="entry name" value="EGF"/>
</dbReference>
<dbReference type="GO" id="GO:0006508">
    <property type="term" value="P:proteolysis"/>
    <property type="evidence" value="ECO:0007669"/>
    <property type="project" value="InterPro"/>
</dbReference>
<dbReference type="PROSITE" id="PS00022">
    <property type="entry name" value="EGF_1"/>
    <property type="match status" value="1"/>
</dbReference>
<keyword evidence="4" id="KW-1185">Reference proteome</keyword>
<evidence type="ECO:0000259" key="2">
    <source>
        <dbReference type="PROSITE" id="PS51864"/>
    </source>
</evidence>
<dbReference type="PROSITE" id="PS51864">
    <property type="entry name" value="ASTACIN"/>
    <property type="match status" value="1"/>
</dbReference>
<evidence type="ECO:0000313" key="3">
    <source>
        <dbReference type="EMBL" id="KAJ1364370.1"/>
    </source>
</evidence>
<name>A0AAD5MTG7_PARTN</name>
<comment type="caution">
    <text evidence="3">The sequence shown here is derived from an EMBL/GenBank/DDBJ whole genome shotgun (WGS) entry which is preliminary data.</text>
</comment>
<feature type="domain" description="Peptidase M12A" evidence="2">
    <location>
        <begin position="1"/>
        <end position="36"/>
    </location>
</feature>
<evidence type="ECO:0000313" key="4">
    <source>
        <dbReference type="Proteomes" id="UP001196413"/>
    </source>
</evidence>
<reference evidence="3" key="1">
    <citation type="submission" date="2021-06" db="EMBL/GenBank/DDBJ databases">
        <title>Parelaphostrongylus tenuis whole genome reference sequence.</title>
        <authorList>
            <person name="Garwood T.J."/>
            <person name="Larsen P.A."/>
            <person name="Fountain-Jones N.M."/>
            <person name="Garbe J.R."/>
            <person name="Macchietto M.G."/>
            <person name="Kania S.A."/>
            <person name="Gerhold R.W."/>
            <person name="Richards J.E."/>
            <person name="Wolf T.M."/>
        </authorList>
    </citation>
    <scope>NUCLEOTIDE SEQUENCE</scope>
    <source>
        <strain evidence="3">MNPRO001-30</strain>
        <tissue evidence="3">Meninges</tissue>
    </source>
</reference>
<organism evidence="3 4">
    <name type="scientific">Parelaphostrongylus tenuis</name>
    <name type="common">Meningeal worm</name>
    <dbReference type="NCBI Taxonomy" id="148309"/>
    <lineage>
        <taxon>Eukaryota</taxon>
        <taxon>Metazoa</taxon>
        <taxon>Ecdysozoa</taxon>
        <taxon>Nematoda</taxon>
        <taxon>Chromadorea</taxon>
        <taxon>Rhabditida</taxon>
        <taxon>Rhabditina</taxon>
        <taxon>Rhabditomorpha</taxon>
        <taxon>Strongyloidea</taxon>
        <taxon>Metastrongylidae</taxon>
        <taxon>Parelaphostrongylus</taxon>
    </lineage>
</organism>
<gene>
    <name evidence="3" type="primary">NAS-31_71</name>
    <name evidence="3" type="ORF">KIN20_024456</name>
</gene>
<dbReference type="AlphaFoldDB" id="A0AAD5MTG7"/>
<accession>A0AAD5MTG7</accession>
<dbReference type="Proteomes" id="UP001196413">
    <property type="component" value="Unassembled WGS sequence"/>
</dbReference>
<protein>
    <submittedName>
        <fullName evidence="3">Astacin (Peptidase M12A)</fullName>
    </submittedName>
</protein>
<proteinExistence type="predicted"/>
<sequence length="77" mass="8734">MVPRDMKYLQTLGSRMISFYEKLMINLHYGCLDRCKEKSSAACQNGGFPHPRDCSKCICPSGYGGRLCNERVEKDPV</sequence>
<dbReference type="GO" id="GO:0004222">
    <property type="term" value="F:metalloendopeptidase activity"/>
    <property type="evidence" value="ECO:0007669"/>
    <property type="project" value="InterPro"/>
</dbReference>
<dbReference type="PROSITE" id="PS01186">
    <property type="entry name" value="EGF_2"/>
    <property type="match status" value="1"/>
</dbReference>
<dbReference type="EMBL" id="JAHQIW010004953">
    <property type="protein sequence ID" value="KAJ1364370.1"/>
    <property type="molecule type" value="Genomic_DNA"/>
</dbReference>
<comment type="caution">
    <text evidence="1">Lacks conserved residue(s) required for the propagation of feature annotation.</text>
</comment>